<comment type="cofactor">
    <cofactor evidence="1">
        <name>Mg(2+)</name>
        <dbReference type="ChEBI" id="CHEBI:18420"/>
    </cofactor>
</comment>
<dbReference type="PRINTS" id="PR00502">
    <property type="entry name" value="NUDIXFAMILY"/>
</dbReference>
<evidence type="ECO:0000313" key="6">
    <source>
        <dbReference type="Proteomes" id="UP000323608"/>
    </source>
</evidence>
<dbReference type="PANTHER" id="PTHR43046">
    <property type="entry name" value="GDP-MANNOSE MANNOSYL HYDROLASE"/>
    <property type="match status" value="1"/>
</dbReference>
<dbReference type="InterPro" id="IPR015797">
    <property type="entry name" value="NUDIX_hydrolase-like_dom_sf"/>
</dbReference>
<dbReference type="EMBL" id="VNIP01000008">
    <property type="protein sequence ID" value="KAA1180223.1"/>
    <property type="molecule type" value="Genomic_DNA"/>
</dbReference>
<comment type="similarity">
    <text evidence="3">Belongs to the Nudix hydrolase family.</text>
</comment>
<dbReference type="AlphaFoldDB" id="A0A5B0VZV1"/>
<comment type="caution">
    <text evidence="5">The sequence shown here is derived from an EMBL/GenBank/DDBJ whole genome shotgun (WGS) entry which is preliminary data.</text>
</comment>
<dbReference type="PANTHER" id="PTHR43046:SF2">
    <property type="entry name" value="8-OXO-DGTP DIPHOSPHATASE-RELATED"/>
    <property type="match status" value="1"/>
</dbReference>
<dbReference type="PROSITE" id="PS00893">
    <property type="entry name" value="NUDIX_BOX"/>
    <property type="match status" value="1"/>
</dbReference>
<feature type="domain" description="Nudix hydrolase" evidence="4">
    <location>
        <begin position="3"/>
        <end position="132"/>
    </location>
</feature>
<dbReference type="OrthoDB" id="9801098at2"/>
<dbReference type="Proteomes" id="UP000323608">
    <property type="component" value="Unassembled WGS sequence"/>
</dbReference>
<dbReference type="Gene3D" id="3.90.79.10">
    <property type="entry name" value="Nucleoside Triphosphate Pyrophosphohydrolase"/>
    <property type="match status" value="1"/>
</dbReference>
<accession>A0A5B0VZV1</accession>
<dbReference type="Pfam" id="PF00293">
    <property type="entry name" value="NUDIX"/>
    <property type="match status" value="1"/>
</dbReference>
<name>A0A5B0VZV1_RHITR</name>
<dbReference type="CDD" id="cd04690">
    <property type="entry name" value="NUDIX_Hydrolase"/>
    <property type="match status" value="1"/>
</dbReference>
<dbReference type="SUPFAM" id="SSF55811">
    <property type="entry name" value="Nudix"/>
    <property type="match status" value="1"/>
</dbReference>
<organism evidence="5 6">
    <name type="scientific">Rhizobium tropici</name>
    <dbReference type="NCBI Taxonomy" id="398"/>
    <lineage>
        <taxon>Bacteria</taxon>
        <taxon>Pseudomonadati</taxon>
        <taxon>Pseudomonadota</taxon>
        <taxon>Alphaproteobacteria</taxon>
        <taxon>Hyphomicrobiales</taxon>
        <taxon>Rhizobiaceae</taxon>
        <taxon>Rhizobium/Agrobacterium group</taxon>
        <taxon>Rhizobium</taxon>
    </lineage>
</organism>
<evidence type="ECO:0000256" key="3">
    <source>
        <dbReference type="RuleBase" id="RU003476"/>
    </source>
</evidence>
<evidence type="ECO:0000256" key="1">
    <source>
        <dbReference type="ARBA" id="ARBA00001946"/>
    </source>
</evidence>
<evidence type="ECO:0000259" key="4">
    <source>
        <dbReference type="PROSITE" id="PS51462"/>
    </source>
</evidence>
<keyword evidence="2 3" id="KW-0378">Hydrolase</keyword>
<dbReference type="InterPro" id="IPR020084">
    <property type="entry name" value="NUDIX_hydrolase_CS"/>
</dbReference>
<evidence type="ECO:0000256" key="2">
    <source>
        <dbReference type="ARBA" id="ARBA00022801"/>
    </source>
</evidence>
<reference evidence="5 6" key="1">
    <citation type="submission" date="2019-07" db="EMBL/GenBank/DDBJ databases">
        <title>The Draft Genome Sequence of Rhizobium tropici SARCC-755 Associated with Superior Nodulation on Pigeonpea (Cajanus cajan (L.) Millsp.).</title>
        <authorList>
            <person name="Bopape F.L."/>
            <person name="Hassen A.I."/>
            <person name="Swanevelder Z.H."/>
            <person name="Gwata E.T."/>
        </authorList>
    </citation>
    <scope>NUCLEOTIDE SEQUENCE [LARGE SCALE GENOMIC DNA]</scope>
    <source>
        <strain evidence="5 6">SARCC-755</strain>
    </source>
</reference>
<proteinExistence type="inferred from homology"/>
<protein>
    <submittedName>
        <fullName evidence="5">NUDIX domain-containing protein</fullName>
    </submittedName>
</protein>
<sequence length="139" mass="15288">MAKAIHIAAALVLRPDGKTLLVRKRGTIAFMQPGGKVEPQETAESALVRELFEELGLAAETKDLTFLGRFEAPAANEPDHIVVADIFRLHMGDLAITAAAEIEEIRWVSPHNPGHIAMAPLTEHHILPHYRQQTMSASR</sequence>
<dbReference type="PROSITE" id="PS51462">
    <property type="entry name" value="NUDIX"/>
    <property type="match status" value="1"/>
</dbReference>
<dbReference type="GO" id="GO:0016787">
    <property type="term" value="F:hydrolase activity"/>
    <property type="evidence" value="ECO:0007669"/>
    <property type="project" value="UniProtKB-KW"/>
</dbReference>
<dbReference type="InterPro" id="IPR000086">
    <property type="entry name" value="NUDIX_hydrolase_dom"/>
</dbReference>
<dbReference type="RefSeq" id="WP_149635478.1">
    <property type="nucleotide sequence ID" value="NZ_VNIP01000008.1"/>
</dbReference>
<evidence type="ECO:0000313" key="5">
    <source>
        <dbReference type="EMBL" id="KAA1180223.1"/>
    </source>
</evidence>
<gene>
    <name evidence="5" type="ORF">FP026_15380</name>
</gene>
<dbReference type="InterPro" id="IPR020476">
    <property type="entry name" value="Nudix_hydrolase"/>
</dbReference>